<reference evidence="1 2" key="1">
    <citation type="submission" date="2018-03" db="EMBL/GenBank/DDBJ databases">
        <title>Ahniella affigens gen. nov., sp. nov., a gammaproteobacterium isolated from sandy soil near a stream.</title>
        <authorList>
            <person name="Ko Y."/>
            <person name="Kim J.-H."/>
        </authorList>
    </citation>
    <scope>NUCLEOTIDE SEQUENCE [LARGE SCALE GENOMIC DNA]</scope>
    <source>
        <strain evidence="1 2">D13</strain>
    </source>
</reference>
<proteinExistence type="predicted"/>
<accession>A0A2P1PLI2</accession>
<protein>
    <recommendedName>
        <fullName evidence="3">DUF4238 domain-containing protein</fullName>
    </recommendedName>
</protein>
<dbReference type="Proteomes" id="UP000241074">
    <property type="component" value="Chromosome"/>
</dbReference>
<gene>
    <name evidence="1" type="ORF">C7S18_00015</name>
</gene>
<evidence type="ECO:0008006" key="3">
    <source>
        <dbReference type="Google" id="ProtNLM"/>
    </source>
</evidence>
<dbReference type="KEGG" id="xba:C7S18_00015"/>
<organism evidence="1 2">
    <name type="scientific">Ahniella affigens</name>
    <dbReference type="NCBI Taxonomy" id="2021234"/>
    <lineage>
        <taxon>Bacteria</taxon>
        <taxon>Pseudomonadati</taxon>
        <taxon>Pseudomonadota</taxon>
        <taxon>Gammaproteobacteria</taxon>
        <taxon>Lysobacterales</taxon>
        <taxon>Rhodanobacteraceae</taxon>
        <taxon>Ahniella</taxon>
    </lineage>
</organism>
<evidence type="ECO:0000313" key="2">
    <source>
        <dbReference type="Proteomes" id="UP000241074"/>
    </source>
</evidence>
<reference evidence="1 2" key="2">
    <citation type="submission" date="2018-03" db="EMBL/GenBank/DDBJ databases">
        <authorList>
            <person name="Keele B.F."/>
        </authorList>
    </citation>
    <scope>NUCLEOTIDE SEQUENCE [LARGE SCALE GENOMIC DNA]</scope>
    <source>
        <strain evidence="1 2">D13</strain>
    </source>
</reference>
<dbReference type="AlphaFoldDB" id="A0A2P1PLI2"/>
<dbReference type="Pfam" id="PF14022">
    <property type="entry name" value="DUF4238"/>
    <property type="match status" value="1"/>
</dbReference>
<dbReference type="EMBL" id="CP027860">
    <property type="protein sequence ID" value="AVP95676.1"/>
    <property type="molecule type" value="Genomic_DNA"/>
</dbReference>
<dbReference type="OrthoDB" id="9148269at2"/>
<name>A0A2P1PLI2_9GAMM</name>
<dbReference type="RefSeq" id="WP_106889605.1">
    <property type="nucleotide sequence ID" value="NZ_CP027860.1"/>
</dbReference>
<dbReference type="InterPro" id="IPR025332">
    <property type="entry name" value="DUF4238"/>
</dbReference>
<sequence>MVTKKQHYVPQLLLRRFATPHGSESRINVYDFERQQYRKNQNIRDVCSSNYTYDTNNSFERFLSEHVESPAGSALEILAQTQDRTDPRPSAALLRFLLVQLARTRQMYESSLNFTNAWMQTIFAEVARLNGLDEATARELHIQPSEPREVLAYLAAYAATQYRLISDLNLALVLNQTRVEFILSDHPVFQHNWYLRESAHPMAGSITVRGVQFFLPLSPSVTCCLYDPSVYLYGQATEGAVINATEGDVGLLNSFQAINAGSLLLARSATMEAVLSSLGSRYADSTSFFESATYVPASVREDGTLRSTHLTQRKQTRLPAMPAFVKIKNKVRSQTIECVHRCPENVAAHKMFDESLRRQRNAP</sequence>
<evidence type="ECO:0000313" key="1">
    <source>
        <dbReference type="EMBL" id="AVP95676.1"/>
    </source>
</evidence>
<keyword evidence="2" id="KW-1185">Reference proteome</keyword>